<dbReference type="GeneID" id="80553799"/>
<evidence type="ECO:0000256" key="6">
    <source>
        <dbReference type="ARBA" id="ARBA00022692"/>
    </source>
</evidence>
<dbReference type="Pfam" id="PF03557">
    <property type="entry name" value="Bunya_G1"/>
    <property type="match status" value="1"/>
</dbReference>
<keyword evidence="14" id="KW-0325">Glycoprotein</keyword>
<dbReference type="GO" id="GO:0055036">
    <property type="term" value="C:virion membrane"/>
    <property type="evidence" value="ECO:0007669"/>
    <property type="project" value="UniProtKB-SubCell"/>
</dbReference>
<feature type="transmembrane region" description="Helical" evidence="18">
    <location>
        <begin position="206"/>
        <end position="233"/>
    </location>
</feature>
<keyword evidence="22" id="KW-1185">Reference proteome</keyword>
<keyword evidence="16" id="KW-1160">Virus entry into host cell</keyword>
<sequence length="1411" mass="159993">MFLLMMLSILLATEASPLVGRCFQGGMVIKELVADHSLPHVCIKDDISMIKVDSTAEQKGNEKTIFTSTVTRKFLQDNWKDCRPEKMLGGPIMILAIDENGHLNSEEYVCQNDCIIKVDKELGLIIFETTSLNFFEVSGTTITSGWFKTTTSVSLRHTCEHVKVQCGLKSYVLHACFKNHIECYQSLHGKYIPKYMASSICANLELIILCTFVLMIFTIFVIASRTFVSYILLPVFMPVSYIYCKLISKCCAECKSCSLPTHPFTKCPLICVCGSVYESTERLKLHRISGLCSGFKHILTARHMCKSKGCGLILSVIISFLAVMFITPVGADDCIPLEKIPEEFRLSIDYKQNLENMIQIYIAVAACALIISVIVYIIIIKYPYILLSRLVYSCQECKMYHAKKGIKHGEFGTNKCGTCLCGCTEDNPMVIVHQQSRICFSDSHLYIYKIICTFFLLIIFIQTTAVASAQQCSPDISKTDCWGLNIELKMKELKGSGNTSIDAINQLFPDITPQEIEHLNLSLSSYHQLIVESEKHESFRVMQILEAFWFDKKPYMESGFKISDEYILWKSRSRLMELNSCVHSAAIYPCQCIQSETNCMPVLSMRTASSYGIYLTNQDQLVQDANNMITVLSSIIQPTTMAKIRYVFTKKSNELDNLTTNIVKMYKRHYYLANNLYLLLRILKKSLEKKSEVIFPDHVSLPKESDYQELARPPTLTSPKVYKMAKNVCKKAKCITHKIGEHRFLYLLCNNQIFHWSDHYVNNSQNICYADANCDIAFPSLTKEQLNIINIKAYKCSKQNLPNLFSQYSKPRRSCRMVEKGSCYLADNYKQMIKCANGQIYEQQATGYYGSSGTVDQVCFKLKCEVSYPRDPALLHNCTIAVPRQHISRSITTQVEDIESFRQNLEDSFFSVLQVFEYKKTSGLPAIKPTFKPLSITGTPTENGIEGASFVVDINALAGTAIGLNLNTPDGTHVMDLVVYIKSANISSTYSLLYRTGPTITYNSVHSEHCTGRCPEHVSLRDETWAQFTKESTSTWGCEEYGCLAIGTGCLYGQCKDVIKPELDVYKKMGEEKMSVEICITHSHDSYCKVVTSLEPSITTKFNIQFKTVESFNMPNLVAVSDHRVLVGQMNNLGEFSGYCGDVQFYNGTTIGKGHPKVDYRCHPFSRKDIIIRQCYNNHYDSCRHLIYEPNFMIDSLNDNNIEIGIHRKNLGIVTAQIQLGDLNYKLFTENPVVDINGKCLGCPDCIEGIQCELIIKTSIGALCSVKSNCDPMISRLKIEAGHHTYSDKFVCPQKTKILELQICGGSKKIDIVEMKRKPMLEIGTVQHAPVLVQHDNKCGTWICRTGEELSKLLTFNVSGFFSQVWHYLVLIVIIIIVLLFARYIVIPLIIWIINELRRHEREQKNLQKRR</sequence>
<evidence type="ECO:0000256" key="11">
    <source>
        <dbReference type="ARBA" id="ARBA00022870"/>
    </source>
</evidence>
<evidence type="ECO:0000313" key="21">
    <source>
        <dbReference type="EMBL" id="QLA47056.1"/>
    </source>
</evidence>
<dbReference type="GO" id="GO:0044167">
    <property type="term" value="C:host cell endoplasmic reticulum membrane"/>
    <property type="evidence" value="ECO:0007669"/>
    <property type="project" value="UniProtKB-SubCell"/>
</dbReference>
<dbReference type="GO" id="GO:0044003">
    <property type="term" value="P:symbiont-mediated perturbation of host process"/>
    <property type="evidence" value="ECO:0007669"/>
    <property type="project" value="InterPro"/>
</dbReference>
<evidence type="ECO:0000256" key="7">
    <source>
        <dbReference type="ARBA" id="ARBA00022729"/>
    </source>
</evidence>
<comment type="subcellular location">
    <subcellularLocation>
        <location evidence="2">Host Golgi apparatus membrane</location>
        <topology evidence="2">Multi-pass membrane protein</topology>
    </subcellularLocation>
    <subcellularLocation>
        <location evidence="3">Host endoplasmic reticulum membrane</location>
    </subcellularLocation>
    <subcellularLocation>
        <location evidence="1">Virion membrane</location>
    </subcellularLocation>
</comment>
<keyword evidence="6 18" id="KW-0812">Transmembrane</keyword>
<dbReference type="Pfam" id="PF03563">
    <property type="entry name" value="Bunya_G2"/>
    <property type="match status" value="1"/>
</dbReference>
<dbReference type="RefSeq" id="YP_010840683.1">
    <property type="nucleotide sequence ID" value="NC_078929.1"/>
</dbReference>
<keyword evidence="10" id="KW-0946">Virion</keyword>
<dbReference type="InterPro" id="IPR005168">
    <property type="entry name" value="Bunya_G2"/>
</dbReference>
<keyword evidence="7" id="KW-0732">Signal</keyword>
<keyword evidence="5" id="KW-0945">Host-virus interaction</keyword>
<evidence type="ECO:0000256" key="10">
    <source>
        <dbReference type="ARBA" id="ARBA00022844"/>
    </source>
</evidence>
<reference evidence="21 22" key="1">
    <citation type="submission" date="2019-05" db="EMBL/GenBank/DDBJ databases">
        <title>Genomic Characterization of 104 Bunyaviruses in the Families Peribunyaviridae, Nairoviridae, and Phenuiviridae.</title>
        <authorList>
            <person name="Kapuscinski M."/>
            <person name="Bergren N."/>
            <person name="Russell B."/>
            <person name="Lee J."/>
            <person name="Borland E."/>
            <person name="King D."/>
            <person name="Burkhalter K."/>
            <person name="Stenglein M."/>
            <person name="Kading R."/>
        </authorList>
    </citation>
    <scope>NUCLEOTIDE SEQUENCE [LARGE SCALE GENOMIC DNA]</scope>
    <source>
        <strain evidence="21 22">AG80-24</strain>
    </source>
</reference>
<feature type="transmembrane region" description="Helical" evidence="18">
    <location>
        <begin position="358"/>
        <end position="379"/>
    </location>
</feature>
<name>A0A7D9MVX0_9VIRU</name>
<keyword evidence="15" id="KW-1038">Host endoplasmic reticulum</keyword>
<evidence type="ECO:0000256" key="16">
    <source>
        <dbReference type="ARBA" id="ARBA00023296"/>
    </source>
</evidence>
<evidence type="ECO:0000256" key="9">
    <source>
        <dbReference type="ARBA" id="ARBA00022812"/>
    </source>
</evidence>
<protein>
    <recommendedName>
        <fullName evidence="4">Envelopment polyprotein</fullName>
    </recommendedName>
    <alternativeName>
        <fullName evidence="17">M polyprotein</fullName>
    </alternativeName>
</protein>
<dbReference type="KEGG" id="vg:80553799"/>
<feature type="transmembrane region" description="Helical" evidence="18">
    <location>
        <begin position="1365"/>
        <end position="1394"/>
    </location>
</feature>
<dbReference type="GO" id="GO:0044178">
    <property type="term" value="C:host cell Golgi membrane"/>
    <property type="evidence" value="ECO:0007669"/>
    <property type="project" value="UniProtKB-SubCell"/>
</dbReference>
<feature type="transmembrane region" description="Helical" evidence="18">
    <location>
        <begin position="446"/>
        <end position="467"/>
    </location>
</feature>
<dbReference type="Proteomes" id="UP001300490">
    <property type="component" value="Genome"/>
</dbReference>
<feature type="transmembrane region" description="Helical" evidence="18">
    <location>
        <begin position="312"/>
        <end position="331"/>
    </location>
</feature>
<dbReference type="NCBIfam" id="TIGR04210">
    <property type="entry name" value="bunya_NSm"/>
    <property type="match status" value="1"/>
</dbReference>
<organism evidence="21 22">
    <name type="scientific">Las Maloyas virus</name>
    <dbReference type="NCBI Taxonomy" id="2748212"/>
    <lineage>
        <taxon>Viruses</taxon>
        <taxon>Riboviria</taxon>
        <taxon>Orthornavirae</taxon>
        <taxon>Negarnaviricota</taxon>
        <taxon>Polyploviricotina</taxon>
        <taxon>Bunyaviricetes</taxon>
        <taxon>Elliovirales</taxon>
        <taxon>Peribunyaviridae</taxon>
        <taxon>Orthobunyavirus</taxon>
        <taxon>Orthobunyavirus lasmaloyasense</taxon>
    </lineage>
</organism>
<dbReference type="EMBL" id="MK896544">
    <property type="protein sequence ID" value="QLA47056.1"/>
    <property type="molecule type" value="Viral_cRNA"/>
</dbReference>
<proteinExistence type="predicted"/>
<feature type="domain" description="Bunyavirus glycoprotein G1" evidence="19">
    <location>
        <begin position="530"/>
        <end position="1349"/>
    </location>
</feature>
<keyword evidence="9" id="KW-1040">Host Golgi apparatus</keyword>
<keyword evidence="8" id="KW-1161">Viral attachment to host cell</keyword>
<evidence type="ECO:0000256" key="4">
    <source>
        <dbReference type="ARBA" id="ARBA00015294"/>
    </source>
</evidence>
<evidence type="ECO:0000256" key="1">
    <source>
        <dbReference type="ARBA" id="ARBA00004182"/>
    </source>
</evidence>
<keyword evidence="12 18" id="KW-1133">Transmembrane helix</keyword>
<dbReference type="InterPro" id="IPR026400">
    <property type="entry name" value="Bunya_nonstruc_pro_NSm"/>
</dbReference>
<evidence type="ECO:0000256" key="5">
    <source>
        <dbReference type="ARBA" id="ARBA00022581"/>
    </source>
</evidence>
<dbReference type="GO" id="GO:0046718">
    <property type="term" value="P:symbiont entry into host cell"/>
    <property type="evidence" value="ECO:0007669"/>
    <property type="project" value="UniProtKB-KW"/>
</dbReference>
<evidence type="ECO:0000256" key="17">
    <source>
        <dbReference type="ARBA" id="ARBA00031199"/>
    </source>
</evidence>
<evidence type="ECO:0000256" key="12">
    <source>
        <dbReference type="ARBA" id="ARBA00022989"/>
    </source>
</evidence>
<evidence type="ECO:0000256" key="8">
    <source>
        <dbReference type="ARBA" id="ARBA00022804"/>
    </source>
</evidence>
<evidence type="ECO:0000259" key="20">
    <source>
        <dbReference type="Pfam" id="PF03563"/>
    </source>
</evidence>
<feature type="domain" description="Bunyavirus glycoprotein G2" evidence="20">
    <location>
        <begin position="21"/>
        <end position="302"/>
    </location>
</feature>
<accession>A0A7D9MVX0</accession>
<evidence type="ECO:0000313" key="22">
    <source>
        <dbReference type="Proteomes" id="UP001300490"/>
    </source>
</evidence>
<evidence type="ECO:0000256" key="14">
    <source>
        <dbReference type="ARBA" id="ARBA00023180"/>
    </source>
</evidence>
<keyword evidence="11" id="KW-1043">Host membrane</keyword>
<evidence type="ECO:0000256" key="2">
    <source>
        <dbReference type="ARBA" id="ARBA00004252"/>
    </source>
</evidence>
<dbReference type="InterPro" id="IPR005167">
    <property type="entry name" value="Bunya_G1"/>
</dbReference>
<dbReference type="GO" id="GO:0019062">
    <property type="term" value="P:virion attachment to host cell"/>
    <property type="evidence" value="ECO:0007669"/>
    <property type="project" value="UniProtKB-KW"/>
</dbReference>
<evidence type="ECO:0000256" key="3">
    <source>
        <dbReference type="ARBA" id="ARBA00004625"/>
    </source>
</evidence>
<evidence type="ECO:0000259" key="19">
    <source>
        <dbReference type="Pfam" id="PF03557"/>
    </source>
</evidence>
<evidence type="ECO:0000256" key="18">
    <source>
        <dbReference type="SAM" id="Phobius"/>
    </source>
</evidence>
<keyword evidence="13 18" id="KW-0472">Membrane</keyword>
<evidence type="ECO:0000256" key="13">
    <source>
        <dbReference type="ARBA" id="ARBA00023136"/>
    </source>
</evidence>
<evidence type="ECO:0000256" key="15">
    <source>
        <dbReference type="ARBA" id="ARBA00023184"/>
    </source>
</evidence>